<sequence>MYYRNLYIDYNSFYEGFKKPFGAIVTGQEILFRLKATGSDHIEVTLVMAQEGKSEQFLKMAPEGDGFYKVVSTGAEPGLLFYYFIISFSEKLVTHTIYVGAQAPGIGGEAVLRENRWDVVPYQITLHQFVEPAPSWYKDAVFYQIFVDRFYNGHPEGKVLNPKKNSFVYATWEDTPMYIKDCQGSITRWDFFGGNLEGVLKKLDYLQELGIGGIYLNPIFKSRSNHKYDTGDFLAIDEMFGSEEIFQELVLEAQKRGIRIVLDGVFNHVGADSRYFNSFGSYPELGAAQSPDSPYYSWFNFFQYPTDYECWWGVKDLPNVNENNPTYRNFIVGPEGVIEKWTRMGIGGWRLDVADELPDDFIADIRSSMQKANPDTVLLGEVWEDASNKIAYGQRRRYLLGKEIHGTMNYPFKNGVIDYLKGHLKARELYHRLMALKENYPREAFYSALNSLGTHDTKRIFTEISDKEHLKIAVGMLFTFPGVPCIYYGDEAGMKGEADPDNRGPYPWGKEDPEIMEMYRSMIALRKSSPVFVGGELHPFYQENTFGYLRLQGEEASLIIINREPEDVRLVLNDALGLDEVPEQFRHILTGEYHLKAKSFNVYQL</sequence>
<dbReference type="Pfam" id="PF00128">
    <property type="entry name" value="Alpha-amylase"/>
    <property type="match status" value="1"/>
</dbReference>
<keyword evidence="5" id="KW-1185">Reference proteome</keyword>
<dbReference type="Gene3D" id="3.20.20.80">
    <property type="entry name" value="Glycosidases"/>
    <property type="match status" value="1"/>
</dbReference>
<evidence type="ECO:0000259" key="3">
    <source>
        <dbReference type="SMART" id="SM00642"/>
    </source>
</evidence>
<dbReference type="InterPro" id="IPR017853">
    <property type="entry name" value="GH"/>
</dbReference>
<proteinExistence type="predicted"/>
<protein>
    <submittedName>
        <fullName evidence="4">Glycoside hydrolase family 13 protein</fullName>
    </submittedName>
</protein>
<gene>
    <name evidence="4" type="ORF">KCG48_00450</name>
</gene>
<reference evidence="4" key="1">
    <citation type="submission" date="2021-04" db="EMBL/GenBank/DDBJ databases">
        <title>Proteiniclasticum sedimins sp. nov., an obligate anaerobic bacterium isolated from anaerobic sludge.</title>
        <authorList>
            <person name="Liu J."/>
        </authorList>
    </citation>
    <scope>NUCLEOTIDE SEQUENCE</scope>
    <source>
        <strain evidence="4">BAD-10</strain>
    </source>
</reference>
<dbReference type="PANTHER" id="PTHR10357:SF210">
    <property type="entry name" value="MALTODEXTRIN GLUCOSIDASE"/>
    <property type="match status" value="1"/>
</dbReference>
<dbReference type="EMBL" id="JAGSCS010000001">
    <property type="protein sequence ID" value="MBR0574799.1"/>
    <property type="molecule type" value="Genomic_DNA"/>
</dbReference>
<keyword evidence="1 4" id="KW-0378">Hydrolase</keyword>
<dbReference type="SUPFAM" id="SSF51445">
    <property type="entry name" value="(Trans)glycosidases"/>
    <property type="match status" value="1"/>
</dbReference>
<evidence type="ECO:0000256" key="2">
    <source>
        <dbReference type="ARBA" id="ARBA00023295"/>
    </source>
</evidence>
<dbReference type="GO" id="GO:0016798">
    <property type="term" value="F:hydrolase activity, acting on glycosyl bonds"/>
    <property type="evidence" value="ECO:0007669"/>
    <property type="project" value="UniProtKB-KW"/>
</dbReference>
<dbReference type="PANTHER" id="PTHR10357">
    <property type="entry name" value="ALPHA-AMYLASE FAMILY MEMBER"/>
    <property type="match status" value="1"/>
</dbReference>
<evidence type="ECO:0000256" key="1">
    <source>
        <dbReference type="ARBA" id="ARBA00022801"/>
    </source>
</evidence>
<evidence type="ECO:0000313" key="4">
    <source>
        <dbReference type="EMBL" id="MBR0574799.1"/>
    </source>
</evidence>
<keyword evidence="2" id="KW-0326">Glycosidase</keyword>
<comment type="caution">
    <text evidence="4">The sequence shown here is derived from an EMBL/GenBank/DDBJ whole genome shotgun (WGS) entry which is preliminary data.</text>
</comment>
<dbReference type="CDD" id="cd11338">
    <property type="entry name" value="AmyAc_CMD"/>
    <property type="match status" value="1"/>
</dbReference>
<organism evidence="4 5">
    <name type="scientific">Proteiniclasticum sediminis</name>
    <dbReference type="NCBI Taxonomy" id="2804028"/>
    <lineage>
        <taxon>Bacteria</taxon>
        <taxon>Bacillati</taxon>
        <taxon>Bacillota</taxon>
        <taxon>Clostridia</taxon>
        <taxon>Eubacteriales</taxon>
        <taxon>Clostridiaceae</taxon>
        <taxon>Proteiniclasticum</taxon>
    </lineage>
</organism>
<dbReference type="SMART" id="SM00642">
    <property type="entry name" value="Aamy"/>
    <property type="match status" value="1"/>
</dbReference>
<dbReference type="Proteomes" id="UP000675379">
    <property type="component" value="Unassembled WGS sequence"/>
</dbReference>
<dbReference type="RefSeq" id="WP_211799319.1">
    <property type="nucleotide sequence ID" value="NZ_JAGSCS010000001.1"/>
</dbReference>
<dbReference type="Gene3D" id="3.90.400.10">
    <property type="entry name" value="Oligo-1,6-glucosidase, Domain 2"/>
    <property type="match status" value="1"/>
</dbReference>
<evidence type="ECO:0000313" key="5">
    <source>
        <dbReference type="Proteomes" id="UP000675379"/>
    </source>
</evidence>
<dbReference type="InterPro" id="IPR045857">
    <property type="entry name" value="O16G_dom_2"/>
</dbReference>
<feature type="domain" description="Glycosyl hydrolase family 13 catalytic" evidence="3">
    <location>
        <begin position="144"/>
        <end position="526"/>
    </location>
</feature>
<dbReference type="InterPro" id="IPR006047">
    <property type="entry name" value="GH13_cat_dom"/>
</dbReference>
<accession>A0A941HP04</accession>
<name>A0A941HP04_9CLOT</name>
<dbReference type="AlphaFoldDB" id="A0A941HP04"/>
<dbReference type="GO" id="GO:0005975">
    <property type="term" value="P:carbohydrate metabolic process"/>
    <property type="evidence" value="ECO:0007669"/>
    <property type="project" value="InterPro"/>
</dbReference>